<dbReference type="Proteomes" id="UP000326202">
    <property type="component" value="Chromosome"/>
</dbReference>
<evidence type="ECO:0000313" key="13">
    <source>
        <dbReference type="Proteomes" id="UP000326202"/>
    </source>
</evidence>
<dbReference type="InterPro" id="IPR003661">
    <property type="entry name" value="HisK_dim/P_dom"/>
</dbReference>
<dbReference type="CDD" id="cd00130">
    <property type="entry name" value="PAS"/>
    <property type="match status" value="1"/>
</dbReference>
<dbReference type="SUPFAM" id="SSF55785">
    <property type="entry name" value="PYP-like sensor domain (PAS domain)"/>
    <property type="match status" value="1"/>
</dbReference>
<dbReference type="GO" id="GO:0005886">
    <property type="term" value="C:plasma membrane"/>
    <property type="evidence" value="ECO:0007669"/>
    <property type="project" value="TreeGrafter"/>
</dbReference>
<feature type="modified residue" description="4-aspartylphosphate" evidence="6">
    <location>
        <position position="472"/>
    </location>
</feature>
<dbReference type="SMART" id="SM00091">
    <property type="entry name" value="PAS"/>
    <property type="match status" value="1"/>
</dbReference>
<dbReference type="EC" id="2.7.13.3" evidence="2"/>
<evidence type="ECO:0000259" key="11">
    <source>
        <dbReference type="PROSITE" id="PS50113"/>
    </source>
</evidence>
<sequence>MRLLRSNGDTPLAAASAGKPQSGPAGAAGASHPVPLSETDRLFEAIANYTYDWESWLGHDGQPLWINPAVERMTGYRVAECLAMQDYPLPLVHEEDRALIATVIDRGERGESGNDVAFRIRRKDGKLVWAAVSWQTLFDRAGHSLGFRTSVRDITERKLSEDALRDAHAEAERANRAKSRFLAAASHDLRQPLQAAHLFAAALRIGLHERGDLDLLGSIEDALKAANELLDALLDVSRLDAGVLAPKFREFAVADLLDQVETEFSEAAREKRLALRVLLSSATIHTDPTLLGRILRNLVSNALRYTERGKVLVGCRRAGDRLAIEVLDTGIGIAPDKIERIFEEFYQIGNPERDRTRGLGLGLAIVAGVAKLLDHPIEVRSEPGRGSVFRVLVPLAQSLAATAAPAPTRPILPASAAAGALLLAIDDDPDQLKAMNALFGRWGYQVLVADSAPAALAKLTETGRTPSAIIADYRLRDGLTGAGAIGYIREKLGQKVPGLILTGDTEPARLAEASASGFELLHKPIEPHRLQDAIERLLSNR</sequence>
<dbReference type="PROSITE" id="PS50110">
    <property type="entry name" value="RESPONSE_REGULATORY"/>
    <property type="match status" value="1"/>
</dbReference>
<keyword evidence="4" id="KW-0808">Transferase</keyword>
<dbReference type="GO" id="GO:0009927">
    <property type="term" value="F:histidine phosphotransfer kinase activity"/>
    <property type="evidence" value="ECO:0007669"/>
    <property type="project" value="TreeGrafter"/>
</dbReference>
<proteinExistence type="predicted"/>
<evidence type="ECO:0000256" key="2">
    <source>
        <dbReference type="ARBA" id="ARBA00012438"/>
    </source>
</evidence>
<comment type="catalytic activity">
    <reaction evidence="1">
        <text>ATP + protein L-histidine = ADP + protein N-phospho-L-histidine.</text>
        <dbReference type="EC" id="2.7.13.3"/>
    </reaction>
</comment>
<dbReference type="SMART" id="SM00086">
    <property type="entry name" value="PAC"/>
    <property type="match status" value="1"/>
</dbReference>
<dbReference type="InterPro" id="IPR036097">
    <property type="entry name" value="HisK_dim/P_sf"/>
</dbReference>
<dbReference type="InterPro" id="IPR000014">
    <property type="entry name" value="PAS"/>
</dbReference>
<dbReference type="NCBIfam" id="TIGR00229">
    <property type="entry name" value="sensory_box"/>
    <property type="match status" value="1"/>
</dbReference>
<dbReference type="InterPro" id="IPR005467">
    <property type="entry name" value="His_kinase_dom"/>
</dbReference>
<feature type="domain" description="Response regulatory" evidence="9">
    <location>
        <begin position="421"/>
        <end position="538"/>
    </location>
</feature>
<dbReference type="SMART" id="SM00387">
    <property type="entry name" value="HATPase_c"/>
    <property type="match status" value="1"/>
</dbReference>
<dbReference type="InterPro" id="IPR001789">
    <property type="entry name" value="Sig_transdc_resp-reg_receiver"/>
</dbReference>
<evidence type="ECO:0000313" key="12">
    <source>
        <dbReference type="EMBL" id="QEX19648.1"/>
    </source>
</evidence>
<keyword evidence="13" id="KW-1185">Reference proteome</keyword>
<dbReference type="Gene3D" id="3.40.50.2300">
    <property type="match status" value="1"/>
</dbReference>
<gene>
    <name evidence="12" type="ORF">FRZ44_49630</name>
</gene>
<dbReference type="SMART" id="SM00448">
    <property type="entry name" value="REC"/>
    <property type="match status" value="1"/>
</dbReference>
<feature type="compositionally biased region" description="Low complexity" evidence="7">
    <location>
        <begin position="13"/>
        <end position="33"/>
    </location>
</feature>
<evidence type="ECO:0000256" key="4">
    <source>
        <dbReference type="ARBA" id="ARBA00022679"/>
    </source>
</evidence>
<dbReference type="PANTHER" id="PTHR43047">
    <property type="entry name" value="TWO-COMPONENT HISTIDINE PROTEIN KINASE"/>
    <property type="match status" value="1"/>
</dbReference>
<dbReference type="OrthoDB" id="8477070at2"/>
<dbReference type="EMBL" id="CP042906">
    <property type="protein sequence ID" value="QEX19648.1"/>
    <property type="molecule type" value="Genomic_DNA"/>
</dbReference>
<dbReference type="InterPro" id="IPR011006">
    <property type="entry name" value="CheY-like_superfamily"/>
</dbReference>
<dbReference type="PROSITE" id="PS50112">
    <property type="entry name" value="PAS"/>
    <property type="match status" value="1"/>
</dbReference>
<feature type="region of interest" description="Disordered" evidence="7">
    <location>
        <begin position="1"/>
        <end position="33"/>
    </location>
</feature>
<dbReference type="InterPro" id="IPR013655">
    <property type="entry name" value="PAS_fold_3"/>
</dbReference>
<dbReference type="PANTHER" id="PTHR43047:SF9">
    <property type="entry name" value="HISTIDINE KINASE"/>
    <property type="match status" value="1"/>
</dbReference>
<dbReference type="InterPro" id="IPR001610">
    <property type="entry name" value="PAC"/>
</dbReference>
<evidence type="ECO:0000256" key="6">
    <source>
        <dbReference type="PROSITE-ProRule" id="PRU00169"/>
    </source>
</evidence>
<evidence type="ECO:0000256" key="3">
    <source>
        <dbReference type="ARBA" id="ARBA00022553"/>
    </source>
</evidence>
<dbReference type="PROSITE" id="PS50113">
    <property type="entry name" value="PAC"/>
    <property type="match status" value="1"/>
</dbReference>
<protein>
    <recommendedName>
        <fullName evidence="2">histidine kinase</fullName>
        <ecNumber evidence="2">2.7.13.3</ecNumber>
    </recommendedName>
</protein>
<dbReference type="Pfam" id="PF08447">
    <property type="entry name" value="PAS_3"/>
    <property type="match status" value="1"/>
</dbReference>
<evidence type="ECO:0000259" key="9">
    <source>
        <dbReference type="PROSITE" id="PS50110"/>
    </source>
</evidence>
<dbReference type="PROSITE" id="PS50109">
    <property type="entry name" value="HIS_KIN"/>
    <property type="match status" value="1"/>
</dbReference>
<dbReference type="InterPro" id="IPR035965">
    <property type="entry name" value="PAS-like_dom_sf"/>
</dbReference>
<evidence type="ECO:0000256" key="7">
    <source>
        <dbReference type="SAM" id="MobiDB-lite"/>
    </source>
</evidence>
<dbReference type="SUPFAM" id="SSF55874">
    <property type="entry name" value="ATPase domain of HSP90 chaperone/DNA topoisomerase II/histidine kinase"/>
    <property type="match status" value="1"/>
</dbReference>
<dbReference type="GO" id="GO:0000155">
    <property type="term" value="F:phosphorelay sensor kinase activity"/>
    <property type="evidence" value="ECO:0007669"/>
    <property type="project" value="InterPro"/>
</dbReference>
<evidence type="ECO:0000256" key="5">
    <source>
        <dbReference type="ARBA" id="ARBA00022777"/>
    </source>
</evidence>
<dbReference type="Pfam" id="PF00512">
    <property type="entry name" value="HisKA"/>
    <property type="match status" value="1"/>
</dbReference>
<dbReference type="Gene3D" id="3.30.565.10">
    <property type="entry name" value="Histidine kinase-like ATPase, C-terminal domain"/>
    <property type="match status" value="1"/>
</dbReference>
<reference evidence="12 13" key="1">
    <citation type="submission" date="2019-08" db="EMBL/GenBank/DDBJ databases">
        <title>Hyperibacter terrae gen. nov., sp. nov. and Hyperibacter viscosus sp. nov., two new members in the family Rhodospirillaceae isolated from the rhizosphere of Hypericum perforatum.</title>
        <authorList>
            <person name="Noviana Z."/>
        </authorList>
    </citation>
    <scope>NUCLEOTIDE SEQUENCE [LARGE SCALE GENOMIC DNA]</scope>
    <source>
        <strain evidence="12 13">R5913</strain>
    </source>
</reference>
<name>A0A5J6MQ56_9PROT</name>
<organism evidence="12 13">
    <name type="scientific">Hypericibacter terrae</name>
    <dbReference type="NCBI Taxonomy" id="2602015"/>
    <lineage>
        <taxon>Bacteria</taxon>
        <taxon>Pseudomonadati</taxon>
        <taxon>Pseudomonadota</taxon>
        <taxon>Alphaproteobacteria</taxon>
        <taxon>Rhodospirillales</taxon>
        <taxon>Dongiaceae</taxon>
        <taxon>Hypericibacter</taxon>
    </lineage>
</organism>
<evidence type="ECO:0000259" key="10">
    <source>
        <dbReference type="PROSITE" id="PS50112"/>
    </source>
</evidence>
<dbReference type="Gene3D" id="3.30.450.20">
    <property type="entry name" value="PAS domain"/>
    <property type="match status" value="1"/>
</dbReference>
<feature type="domain" description="PAC" evidence="11">
    <location>
        <begin position="114"/>
        <end position="166"/>
    </location>
</feature>
<dbReference type="SUPFAM" id="SSF52172">
    <property type="entry name" value="CheY-like"/>
    <property type="match status" value="1"/>
</dbReference>
<dbReference type="PRINTS" id="PR00344">
    <property type="entry name" value="BCTRLSENSOR"/>
</dbReference>
<dbReference type="InterPro" id="IPR003594">
    <property type="entry name" value="HATPase_dom"/>
</dbReference>
<keyword evidence="5" id="KW-0418">Kinase</keyword>
<dbReference type="CDD" id="cd00156">
    <property type="entry name" value="REC"/>
    <property type="match status" value="1"/>
</dbReference>
<dbReference type="AlphaFoldDB" id="A0A5J6MQ56"/>
<dbReference type="Pfam" id="PF02518">
    <property type="entry name" value="HATPase_c"/>
    <property type="match status" value="1"/>
</dbReference>
<accession>A0A5J6MQ56</accession>
<dbReference type="RefSeq" id="WP_151179697.1">
    <property type="nucleotide sequence ID" value="NZ_CP042906.1"/>
</dbReference>
<keyword evidence="3 6" id="KW-0597">Phosphoprotein</keyword>
<dbReference type="KEGG" id="htq:FRZ44_49630"/>
<evidence type="ECO:0000256" key="1">
    <source>
        <dbReference type="ARBA" id="ARBA00000085"/>
    </source>
</evidence>
<dbReference type="SMART" id="SM00388">
    <property type="entry name" value="HisKA"/>
    <property type="match status" value="1"/>
</dbReference>
<feature type="domain" description="Histidine kinase" evidence="8">
    <location>
        <begin position="184"/>
        <end position="397"/>
    </location>
</feature>
<evidence type="ECO:0000259" key="8">
    <source>
        <dbReference type="PROSITE" id="PS50109"/>
    </source>
</evidence>
<feature type="domain" description="PAS" evidence="10">
    <location>
        <begin position="60"/>
        <end position="111"/>
    </location>
</feature>
<dbReference type="InterPro" id="IPR036890">
    <property type="entry name" value="HATPase_C_sf"/>
</dbReference>
<dbReference type="Gene3D" id="1.10.287.130">
    <property type="match status" value="1"/>
</dbReference>
<dbReference type="Pfam" id="PF00072">
    <property type="entry name" value="Response_reg"/>
    <property type="match status" value="1"/>
</dbReference>
<dbReference type="InterPro" id="IPR000700">
    <property type="entry name" value="PAS-assoc_C"/>
</dbReference>
<dbReference type="InterPro" id="IPR004358">
    <property type="entry name" value="Sig_transdc_His_kin-like_C"/>
</dbReference>
<dbReference type="SUPFAM" id="SSF47384">
    <property type="entry name" value="Homodimeric domain of signal transducing histidine kinase"/>
    <property type="match status" value="1"/>
</dbReference>
<dbReference type="FunFam" id="3.30.565.10:FF:000049">
    <property type="entry name" value="Two-component sensor histidine kinase"/>
    <property type="match status" value="1"/>
</dbReference>
<dbReference type="CDD" id="cd00082">
    <property type="entry name" value="HisKA"/>
    <property type="match status" value="1"/>
</dbReference>